<evidence type="ECO:0000256" key="2">
    <source>
        <dbReference type="SAM" id="MobiDB-lite"/>
    </source>
</evidence>
<keyword evidence="1" id="KW-1005">Bacterial flagellum biogenesis</keyword>
<dbReference type="AlphaFoldDB" id="W8TCT7"/>
<reference evidence="3 4" key="1">
    <citation type="journal article" date="2014" name="Genome Announc.">
        <title>Complete Genome Sequence of Amino Acid-Utilizing Eubacterium acidaminophilum al-2 (DSM 3953).</title>
        <authorList>
            <person name="Poehlein A."/>
            <person name="Andreesen J.R."/>
            <person name="Daniel R."/>
        </authorList>
    </citation>
    <scope>NUCLEOTIDE SEQUENCE [LARGE SCALE GENOMIC DNA]</scope>
    <source>
        <strain evidence="3 4">DSM 3953</strain>
    </source>
</reference>
<accession>W8TCT7</accession>
<dbReference type="Gene3D" id="1.20.58.300">
    <property type="entry name" value="FlgN-like"/>
    <property type="match status" value="1"/>
</dbReference>
<proteinExistence type="predicted"/>
<evidence type="ECO:0000313" key="3">
    <source>
        <dbReference type="EMBL" id="AHM55618.1"/>
    </source>
</evidence>
<dbReference type="KEGG" id="eac:EAL2_c03150"/>
<dbReference type="Proteomes" id="UP000019591">
    <property type="component" value="Chromosome"/>
</dbReference>
<dbReference type="GO" id="GO:0044780">
    <property type="term" value="P:bacterial-type flagellum assembly"/>
    <property type="evidence" value="ECO:0007669"/>
    <property type="project" value="InterPro"/>
</dbReference>
<dbReference type="OrthoDB" id="1753099at2"/>
<feature type="region of interest" description="Disordered" evidence="2">
    <location>
        <begin position="137"/>
        <end position="161"/>
    </location>
</feature>
<gene>
    <name evidence="3" type="ORF">EAL2_c03150</name>
</gene>
<name>W8TCT7_PEPAC</name>
<dbReference type="Pfam" id="PF05130">
    <property type="entry name" value="FlgN"/>
    <property type="match status" value="1"/>
</dbReference>
<dbReference type="EMBL" id="CP007452">
    <property type="protein sequence ID" value="AHM55618.1"/>
    <property type="molecule type" value="Genomic_DNA"/>
</dbReference>
<organism evidence="3 4">
    <name type="scientific">Peptoclostridium acidaminophilum DSM 3953</name>
    <dbReference type="NCBI Taxonomy" id="1286171"/>
    <lineage>
        <taxon>Bacteria</taxon>
        <taxon>Bacillati</taxon>
        <taxon>Bacillota</taxon>
        <taxon>Clostridia</taxon>
        <taxon>Peptostreptococcales</taxon>
        <taxon>Peptoclostridiaceae</taxon>
        <taxon>Peptoclostridium</taxon>
    </lineage>
</organism>
<dbReference type="HOGENOM" id="CLU_132586_1_1_9"/>
<keyword evidence="4" id="KW-1185">Reference proteome</keyword>
<dbReference type="eggNOG" id="ENOG5032MNN">
    <property type="taxonomic scope" value="Bacteria"/>
</dbReference>
<protein>
    <recommendedName>
        <fullName evidence="5">FlgN family protein</fullName>
    </recommendedName>
</protein>
<dbReference type="RefSeq" id="WP_025434660.1">
    <property type="nucleotide sequence ID" value="NZ_CP007452.1"/>
</dbReference>
<dbReference type="InterPro" id="IPR036679">
    <property type="entry name" value="FlgN-like_sf"/>
</dbReference>
<evidence type="ECO:0000256" key="1">
    <source>
        <dbReference type="ARBA" id="ARBA00022795"/>
    </source>
</evidence>
<sequence length="161" mass="18032">MEGIDSFIRILGRQLELNRALLEISIEKTDAIRSDDSKRLSGMLVDEQEMVKEMISLEKERGSVTSAIGKDSGAKTVDDILSIVGAKSEQKAKEIEGIAAELRQVLRELEERNSMNNSLLQFTIDYIDLNVNLMTSSREPANYGRGSKTNPAQRSMFDSKY</sequence>
<evidence type="ECO:0008006" key="5">
    <source>
        <dbReference type="Google" id="ProtNLM"/>
    </source>
</evidence>
<dbReference type="InterPro" id="IPR007809">
    <property type="entry name" value="FlgN-like"/>
</dbReference>
<dbReference type="PATRIC" id="fig|1286171.3.peg.255"/>
<dbReference type="STRING" id="1286171.EAL2_c03150"/>
<dbReference type="SUPFAM" id="SSF140566">
    <property type="entry name" value="FlgN-like"/>
    <property type="match status" value="1"/>
</dbReference>
<evidence type="ECO:0000313" key="4">
    <source>
        <dbReference type="Proteomes" id="UP000019591"/>
    </source>
</evidence>